<dbReference type="InterPro" id="IPR009057">
    <property type="entry name" value="Homeodomain-like_sf"/>
</dbReference>
<dbReference type="InterPro" id="IPR001647">
    <property type="entry name" value="HTH_TetR"/>
</dbReference>
<evidence type="ECO:0000259" key="5">
    <source>
        <dbReference type="PROSITE" id="PS50977"/>
    </source>
</evidence>
<dbReference type="InterPro" id="IPR041484">
    <property type="entry name" value="TetR_C_25"/>
</dbReference>
<protein>
    <submittedName>
        <fullName evidence="6">AcrR family transcriptional regulator</fullName>
    </submittedName>
</protein>
<keyword evidence="3" id="KW-0804">Transcription</keyword>
<reference evidence="6 7" key="1">
    <citation type="submission" date="2020-07" db="EMBL/GenBank/DDBJ databases">
        <title>Sequencing the genomes of 1000 actinobacteria strains.</title>
        <authorList>
            <person name="Klenk H.-P."/>
        </authorList>
    </citation>
    <scope>NUCLEOTIDE SEQUENCE [LARGE SCALE GENOMIC DNA]</scope>
    <source>
        <strain evidence="6 7">DSM 18448</strain>
    </source>
</reference>
<gene>
    <name evidence="6" type="ORF">F4554_003998</name>
</gene>
<dbReference type="PANTHER" id="PTHR30055:SF234">
    <property type="entry name" value="HTH-TYPE TRANSCRIPTIONAL REGULATOR BETI"/>
    <property type="match status" value="1"/>
</dbReference>
<comment type="caution">
    <text evidence="6">The sequence shown here is derived from an EMBL/GenBank/DDBJ whole genome shotgun (WGS) entry which is preliminary data.</text>
</comment>
<dbReference type="PRINTS" id="PR00455">
    <property type="entry name" value="HTHTETR"/>
</dbReference>
<sequence length="215" mass="23066">MTLVTHVSPDADDLTARARIRDAAMQHFGEHGFERATIRGIAETAGVSLGLVRHHYGSKQALREACDAHLAQVIHRLSDQVRAGAEPEGGSYVAAARIAGAPYQAYLARALVEGGAAAVFDEMVELGTQWHADLDQARTDQPSASPRARAAVHTAMALSLTVLHEHVSRSIGVDALSPEGDNIVARALIDLYSRPLLSKDDAKKALDAIERHEKT</sequence>
<evidence type="ECO:0000256" key="1">
    <source>
        <dbReference type="ARBA" id="ARBA00023015"/>
    </source>
</evidence>
<evidence type="ECO:0000256" key="3">
    <source>
        <dbReference type="ARBA" id="ARBA00023163"/>
    </source>
</evidence>
<organism evidence="6 7">
    <name type="scientific">Actinopolymorpha rutila</name>
    <dbReference type="NCBI Taxonomy" id="446787"/>
    <lineage>
        <taxon>Bacteria</taxon>
        <taxon>Bacillati</taxon>
        <taxon>Actinomycetota</taxon>
        <taxon>Actinomycetes</taxon>
        <taxon>Propionibacteriales</taxon>
        <taxon>Actinopolymorphaceae</taxon>
        <taxon>Actinopolymorpha</taxon>
    </lineage>
</organism>
<accession>A0A852ZQQ4</accession>
<evidence type="ECO:0000256" key="4">
    <source>
        <dbReference type="PROSITE-ProRule" id="PRU00335"/>
    </source>
</evidence>
<evidence type="ECO:0000313" key="6">
    <source>
        <dbReference type="EMBL" id="NYH91360.1"/>
    </source>
</evidence>
<dbReference type="Proteomes" id="UP000579605">
    <property type="component" value="Unassembled WGS sequence"/>
</dbReference>
<dbReference type="SUPFAM" id="SSF46689">
    <property type="entry name" value="Homeodomain-like"/>
    <property type="match status" value="1"/>
</dbReference>
<dbReference type="Pfam" id="PF17933">
    <property type="entry name" value="TetR_C_25"/>
    <property type="match status" value="1"/>
</dbReference>
<dbReference type="AlphaFoldDB" id="A0A852ZQQ4"/>
<dbReference type="Pfam" id="PF00440">
    <property type="entry name" value="TetR_N"/>
    <property type="match status" value="1"/>
</dbReference>
<dbReference type="Gene3D" id="1.10.357.10">
    <property type="entry name" value="Tetracycline Repressor, domain 2"/>
    <property type="match status" value="1"/>
</dbReference>
<evidence type="ECO:0000256" key="2">
    <source>
        <dbReference type="ARBA" id="ARBA00023125"/>
    </source>
</evidence>
<dbReference type="InterPro" id="IPR050109">
    <property type="entry name" value="HTH-type_TetR-like_transc_reg"/>
</dbReference>
<feature type="domain" description="HTH tetR-type" evidence="5">
    <location>
        <begin position="14"/>
        <end position="74"/>
    </location>
</feature>
<keyword evidence="7" id="KW-1185">Reference proteome</keyword>
<feature type="DNA-binding region" description="H-T-H motif" evidence="4">
    <location>
        <begin position="37"/>
        <end position="56"/>
    </location>
</feature>
<dbReference type="EMBL" id="JACBZH010000001">
    <property type="protein sequence ID" value="NYH91360.1"/>
    <property type="molecule type" value="Genomic_DNA"/>
</dbReference>
<evidence type="ECO:0000313" key="7">
    <source>
        <dbReference type="Proteomes" id="UP000579605"/>
    </source>
</evidence>
<keyword evidence="1" id="KW-0805">Transcription regulation</keyword>
<dbReference type="PANTHER" id="PTHR30055">
    <property type="entry name" value="HTH-TYPE TRANSCRIPTIONAL REGULATOR RUTR"/>
    <property type="match status" value="1"/>
</dbReference>
<keyword evidence="2 4" id="KW-0238">DNA-binding</keyword>
<dbReference type="GO" id="GO:0003700">
    <property type="term" value="F:DNA-binding transcription factor activity"/>
    <property type="evidence" value="ECO:0007669"/>
    <property type="project" value="TreeGrafter"/>
</dbReference>
<dbReference type="PROSITE" id="PS50977">
    <property type="entry name" value="HTH_TETR_2"/>
    <property type="match status" value="1"/>
</dbReference>
<dbReference type="GO" id="GO:0000976">
    <property type="term" value="F:transcription cis-regulatory region binding"/>
    <property type="evidence" value="ECO:0007669"/>
    <property type="project" value="TreeGrafter"/>
</dbReference>
<dbReference type="RefSeq" id="WP_337796115.1">
    <property type="nucleotide sequence ID" value="NZ_BAAARR010000023.1"/>
</dbReference>
<proteinExistence type="predicted"/>
<name>A0A852ZQQ4_9ACTN</name>